<sequence length="37" mass="4417">MTRLQMHTNTLTSLHFVLENEVNCNAKEHILIHSYDY</sequence>
<dbReference type="AlphaFoldDB" id="A0A0A9H6Q8"/>
<organism evidence="1">
    <name type="scientific">Arundo donax</name>
    <name type="common">Giant reed</name>
    <name type="synonym">Donax arundinaceus</name>
    <dbReference type="NCBI Taxonomy" id="35708"/>
    <lineage>
        <taxon>Eukaryota</taxon>
        <taxon>Viridiplantae</taxon>
        <taxon>Streptophyta</taxon>
        <taxon>Embryophyta</taxon>
        <taxon>Tracheophyta</taxon>
        <taxon>Spermatophyta</taxon>
        <taxon>Magnoliopsida</taxon>
        <taxon>Liliopsida</taxon>
        <taxon>Poales</taxon>
        <taxon>Poaceae</taxon>
        <taxon>PACMAD clade</taxon>
        <taxon>Arundinoideae</taxon>
        <taxon>Arundineae</taxon>
        <taxon>Arundo</taxon>
    </lineage>
</organism>
<reference evidence="1" key="2">
    <citation type="journal article" date="2015" name="Data Brief">
        <title>Shoot transcriptome of the giant reed, Arundo donax.</title>
        <authorList>
            <person name="Barrero R.A."/>
            <person name="Guerrero F.D."/>
            <person name="Moolhuijzen P."/>
            <person name="Goolsby J.A."/>
            <person name="Tidwell J."/>
            <person name="Bellgard S.E."/>
            <person name="Bellgard M.I."/>
        </authorList>
    </citation>
    <scope>NUCLEOTIDE SEQUENCE</scope>
    <source>
        <tissue evidence="1">Shoot tissue taken approximately 20 cm above the soil surface</tissue>
    </source>
</reference>
<reference evidence="1" key="1">
    <citation type="submission" date="2014-09" db="EMBL/GenBank/DDBJ databases">
        <authorList>
            <person name="Magalhaes I.L.F."/>
            <person name="Oliveira U."/>
            <person name="Santos F.R."/>
            <person name="Vidigal T.H.D.A."/>
            <person name="Brescovit A.D."/>
            <person name="Santos A.J."/>
        </authorList>
    </citation>
    <scope>NUCLEOTIDE SEQUENCE</scope>
    <source>
        <tissue evidence="1">Shoot tissue taken approximately 20 cm above the soil surface</tissue>
    </source>
</reference>
<evidence type="ECO:0000313" key="1">
    <source>
        <dbReference type="EMBL" id="JAE32437.1"/>
    </source>
</evidence>
<protein>
    <submittedName>
        <fullName evidence="1">Uncharacterized protein</fullName>
    </submittedName>
</protein>
<proteinExistence type="predicted"/>
<dbReference type="EMBL" id="GBRH01165459">
    <property type="protein sequence ID" value="JAE32437.1"/>
    <property type="molecule type" value="Transcribed_RNA"/>
</dbReference>
<name>A0A0A9H6Q8_ARUDO</name>
<accession>A0A0A9H6Q8</accession>